<reference evidence="2" key="1">
    <citation type="journal article" date="2023" name="Microbiome">
        <title>Phages are unrecognized players in the ecology of the oral pathogen Porphyromonas gingivalis.</title>
        <authorList>
            <person name="Matrishin C.B."/>
            <person name="Haase E.M."/>
            <person name="Dewhirst F.E."/>
            <person name="Mark Welch J.L."/>
            <person name="Miranda-Sanchez F."/>
            <person name="Chen T."/>
            <person name="MacFarland D.C."/>
            <person name="Kauffman K.M."/>
        </authorList>
    </citation>
    <scope>NUCLEOTIDE SEQUENCE</scope>
</reference>
<dbReference type="InterPro" id="IPR001387">
    <property type="entry name" value="Cro/C1-type_HTH"/>
</dbReference>
<dbReference type="PROSITE" id="PS50943">
    <property type="entry name" value="HTH_CROC1"/>
    <property type="match status" value="1"/>
</dbReference>
<dbReference type="Pfam" id="PF13443">
    <property type="entry name" value="HTH_26"/>
    <property type="match status" value="1"/>
</dbReference>
<proteinExistence type="predicted"/>
<dbReference type="GO" id="GO:0003677">
    <property type="term" value="F:DNA binding"/>
    <property type="evidence" value="ECO:0007669"/>
    <property type="project" value="InterPro"/>
</dbReference>
<dbReference type="Gene3D" id="1.10.260.40">
    <property type="entry name" value="lambda repressor-like DNA-binding domains"/>
    <property type="match status" value="1"/>
</dbReference>
<dbReference type="InterPro" id="IPR010982">
    <property type="entry name" value="Lambda_DNA-bd_dom_sf"/>
</dbReference>
<feature type="domain" description="HTH cro/C1-type" evidence="1">
    <location>
        <begin position="11"/>
        <end position="65"/>
    </location>
</feature>
<dbReference type="EMBL" id="BK068112">
    <property type="protein sequence ID" value="DBA56283.1"/>
    <property type="molecule type" value="Genomic_DNA"/>
</dbReference>
<organism evidence="2">
    <name type="scientific">Porphyromonas phage phage031a_D83T3</name>
    <dbReference type="NCBI Taxonomy" id="3154121"/>
    <lineage>
        <taxon>Viruses</taxon>
    </lineage>
</organism>
<protein>
    <submittedName>
        <fullName evidence="2">HTH DNA binding protein</fullName>
    </submittedName>
</protein>
<reference evidence="2" key="2">
    <citation type="submission" date="2024-05" db="EMBL/GenBank/DDBJ databases">
        <authorList>
            <person name="Matrishin C.B."/>
            <person name="Kauffman K.M."/>
        </authorList>
    </citation>
    <scope>NUCLEOTIDE SEQUENCE</scope>
</reference>
<accession>A0AAT9JEC2</accession>
<dbReference type="SUPFAM" id="SSF47413">
    <property type="entry name" value="lambda repressor-like DNA-binding domains"/>
    <property type="match status" value="1"/>
</dbReference>
<evidence type="ECO:0000313" key="2">
    <source>
        <dbReference type="EMBL" id="DBA56283.1"/>
    </source>
</evidence>
<name>A0AAT9JEC2_9VIRU</name>
<sequence length="117" mass="13400">MAQFNDIRDNIKTLIAVRKVKQESVAQAAGIKQSYMSEILSKKKELHYEKLLLIAKFFDIDIIDLITYPKVYVPRAEDDIPVEAIIQLKVSSDKRDRLLQLVLGEEAVEVISNNLNK</sequence>
<dbReference type="CDD" id="cd00093">
    <property type="entry name" value="HTH_XRE"/>
    <property type="match status" value="1"/>
</dbReference>
<dbReference type="SMART" id="SM00530">
    <property type="entry name" value="HTH_XRE"/>
    <property type="match status" value="1"/>
</dbReference>
<evidence type="ECO:0000259" key="1">
    <source>
        <dbReference type="PROSITE" id="PS50943"/>
    </source>
</evidence>